<dbReference type="EMBL" id="KU935715">
    <property type="protein sequence ID" value="AND75243.1"/>
    <property type="molecule type" value="Genomic_DNA"/>
</dbReference>
<dbReference type="InterPro" id="IPR032284">
    <property type="entry name" value="RecQ_Zn-bd"/>
</dbReference>
<keyword evidence="7" id="KW-0347">Helicase</keyword>
<reference evidence="8" key="1">
    <citation type="submission" date="2016-03" db="EMBL/GenBank/DDBJ databases">
        <title>Characterization of Acinetobacter baumannii phage vB_AbaM_ME3.</title>
        <authorList>
            <person name="Buttimer C.T.H."/>
            <person name="Elbreki M."/>
            <person name="Coffey A."/>
        </authorList>
    </citation>
    <scope>NUCLEOTIDE SEQUENCE [LARGE SCALE GENOMIC DNA]</scope>
</reference>
<sequence length="227" mass="26309">MKNVNKFIHNIDRPSIQYNIFYKTNLNSQMYQIIKSYPKETYGIIYAGTRDKTEQIAIWLKSKGINCEAFHAGLPKKKKQLILDQYLSGELNLIVATIAFGMGIDKSDIRYCIHSDVPTNMEAYMQESGRISRDGVPSEAYLLYDGNDVDFKIFLSRKSIKDPVRLSNTIKTIKSFSLFCENSSQCRREKMLEFFNQVPEKCNNCDICLQHNSIQESIDYRLSRSHK</sequence>
<comment type="similarity">
    <text evidence="1">Belongs to the helicase family. RecQ subfamily.</text>
</comment>
<keyword evidence="7" id="KW-0067">ATP-binding</keyword>
<dbReference type="InterPro" id="IPR001650">
    <property type="entry name" value="Helicase_C-like"/>
</dbReference>
<dbReference type="Pfam" id="PF16124">
    <property type="entry name" value="RecQ_Zn_bind"/>
    <property type="match status" value="1"/>
</dbReference>
<dbReference type="SMART" id="SM00490">
    <property type="entry name" value="HELICc"/>
    <property type="match status" value="1"/>
</dbReference>
<dbReference type="Pfam" id="PF00271">
    <property type="entry name" value="Helicase_C"/>
    <property type="match status" value="1"/>
</dbReference>
<dbReference type="GO" id="GO:0006281">
    <property type="term" value="P:DNA repair"/>
    <property type="evidence" value="ECO:0007669"/>
    <property type="project" value="TreeGrafter"/>
</dbReference>
<evidence type="ECO:0000256" key="4">
    <source>
        <dbReference type="ARBA" id="ARBA00034617"/>
    </source>
</evidence>
<evidence type="ECO:0000313" key="7">
    <source>
        <dbReference type="EMBL" id="AND75243.1"/>
    </source>
</evidence>
<dbReference type="Proteomes" id="UP000225947">
    <property type="component" value="Segment"/>
</dbReference>
<keyword evidence="8" id="KW-1185">Reference proteome</keyword>
<evidence type="ECO:0000256" key="3">
    <source>
        <dbReference type="ARBA" id="ARBA00023235"/>
    </source>
</evidence>
<dbReference type="OrthoDB" id="3320at10239"/>
<dbReference type="GO" id="GO:0043138">
    <property type="term" value="F:3'-5' DNA helicase activity"/>
    <property type="evidence" value="ECO:0007669"/>
    <property type="project" value="UniProtKB-EC"/>
</dbReference>
<keyword evidence="2" id="KW-0238">DNA-binding</keyword>
<feature type="domain" description="Helicase C-terminal" evidence="6">
    <location>
        <begin position="29"/>
        <end position="177"/>
    </location>
</feature>
<accession>A0A172Q0D8</accession>
<dbReference type="Gene3D" id="3.40.50.300">
    <property type="entry name" value="P-loop containing nucleotide triphosphate hydrolases"/>
    <property type="match status" value="1"/>
</dbReference>
<dbReference type="PROSITE" id="PS51194">
    <property type="entry name" value="HELICASE_CTER"/>
    <property type="match status" value="1"/>
</dbReference>
<name>A0A172Q0D8_9CAUD</name>
<evidence type="ECO:0000256" key="5">
    <source>
        <dbReference type="ARBA" id="ARBA00034808"/>
    </source>
</evidence>
<proteinExistence type="inferred from homology"/>
<keyword evidence="3" id="KW-0413">Isomerase</keyword>
<evidence type="ECO:0000256" key="2">
    <source>
        <dbReference type="ARBA" id="ARBA00023125"/>
    </source>
</evidence>
<dbReference type="SUPFAM" id="SSF52540">
    <property type="entry name" value="P-loop containing nucleoside triphosphate hydrolases"/>
    <property type="match status" value="1"/>
</dbReference>
<dbReference type="InterPro" id="IPR027417">
    <property type="entry name" value="P-loop_NTPase"/>
</dbReference>
<evidence type="ECO:0000256" key="1">
    <source>
        <dbReference type="ARBA" id="ARBA00005446"/>
    </source>
</evidence>
<gene>
    <name evidence="7" type="ORF">ME3_82</name>
</gene>
<dbReference type="GO" id="GO:0009378">
    <property type="term" value="F:four-way junction helicase activity"/>
    <property type="evidence" value="ECO:0007669"/>
    <property type="project" value="TreeGrafter"/>
</dbReference>
<evidence type="ECO:0000259" key="6">
    <source>
        <dbReference type="PROSITE" id="PS51194"/>
    </source>
</evidence>
<dbReference type="GO" id="GO:0006310">
    <property type="term" value="P:DNA recombination"/>
    <property type="evidence" value="ECO:0007669"/>
    <property type="project" value="TreeGrafter"/>
</dbReference>
<evidence type="ECO:0000313" key="8">
    <source>
        <dbReference type="Proteomes" id="UP000225947"/>
    </source>
</evidence>
<keyword evidence="7" id="KW-0378">Hydrolase</keyword>
<dbReference type="PANTHER" id="PTHR13710:SF105">
    <property type="entry name" value="ATP-DEPENDENT DNA HELICASE Q1"/>
    <property type="match status" value="1"/>
</dbReference>
<dbReference type="PANTHER" id="PTHR13710">
    <property type="entry name" value="DNA HELICASE RECQ FAMILY MEMBER"/>
    <property type="match status" value="1"/>
</dbReference>
<dbReference type="GO" id="GO:0003677">
    <property type="term" value="F:DNA binding"/>
    <property type="evidence" value="ECO:0007669"/>
    <property type="project" value="UniProtKB-KW"/>
</dbReference>
<comment type="catalytic activity">
    <reaction evidence="4">
        <text>Couples ATP hydrolysis with the unwinding of duplex DNA by translocating in the 3'-5' direction.</text>
        <dbReference type="EC" id="5.6.2.4"/>
    </reaction>
</comment>
<keyword evidence="7" id="KW-0547">Nucleotide-binding</keyword>
<organism evidence="7 8">
    <name type="scientific">Acinetobacter phage vB_AbaM_ME3</name>
    <dbReference type="NCBI Taxonomy" id="1837876"/>
    <lineage>
        <taxon>Viruses</taxon>
        <taxon>Duplodnaviria</taxon>
        <taxon>Heunggongvirae</taxon>
        <taxon>Uroviricota</taxon>
        <taxon>Caudoviricetes</taxon>
        <taxon>Metrivirus</taxon>
        <taxon>Metrivirus ME3</taxon>
    </lineage>
</organism>
<protein>
    <recommendedName>
        <fullName evidence="5">DNA 3'-5' helicase</fullName>
        <ecNumber evidence="5">5.6.2.4</ecNumber>
    </recommendedName>
</protein>
<dbReference type="EC" id="5.6.2.4" evidence="5"/>